<dbReference type="Gene3D" id="3.50.50.60">
    <property type="entry name" value="FAD/NAD(P)-binding domain"/>
    <property type="match status" value="1"/>
</dbReference>
<evidence type="ECO:0000256" key="1">
    <source>
        <dbReference type="SAM" id="MobiDB-lite"/>
    </source>
</evidence>
<protein>
    <submittedName>
        <fullName evidence="2">Uncharacterized protein</fullName>
    </submittedName>
</protein>
<sequence>MIGVNRVKTAGRGLLRHPGRPGDARRRRHPARHRTEHKANALVGQVVRFLDDRGLYQSFGGQGDRPQPAPAFLFGALPLELSGLAENPLYGLQIRQAHLESLLAQRAVHLGVDLRRGHRLRQLSIEWNGPPISDEIPVSIDEVRASLNRVLGPDLPPTCIPRSARPGSTSDCRTRQASVGNWRPGARLGVTAHAPAARPADALLVRPDGYVAWASGANGTDNLVDALTTWFGDPSPGVPENAWR</sequence>
<feature type="compositionally biased region" description="Basic residues" evidence="1">
    <location>
        <begin position="14"/>
        <end position="34"/>
    </location>
</feature>
<accession>A0A2W2DA13</accession>
<reference evidence="2 3" key="1">
    <citation type="submission" date="2018-01" db="EMBL/GenBank/DDBJ databases">
        <title>Draft genome sequence of Jishengella endophytica.</title>
        <authorList>
            <person name="Sahin N."/>
            <person name="Ay H."/>
            <person name="Saygin H."/>
        </authorList>
    </citation>
    <scope>NUCLEOTIDE SEQUENCE [LARGE SCALE GENOMIC DNA]</scope>
    <source>
        <strain evidence="2 3">DSM 45430</strain>
    </source>
</reference>
<dbReference type="Gene3D" id="3.40.30.120">
    <property type="match status" value="1"/>
</dbReference>
<dbReference type="AlphaFoldDB" id="A0A2W2DA13"/>
<organism evidence="2 3">
    <name type="scientific">Micromonospora endophytica</name>
    <dbReference type="NCBI Taxonomy" id="515350"/>
    <lineage>
        <taxon>Bacteria</taxon>
        <taxon>Bacillati</taxon>
        <taxon>Actinomycetota</taxon>
        <taxon>Actinomycetes</taxon>
        <taxon>Micromonosporales</taxon>
        <taxon>Micromonosporaceae</taxon>
        <taxon>Micromonospora</taxon>
    </lineage>
</organism>
<keyword evidence="3" id="KW-1185">Reference proteome</keyword>
<proteinExistence type="predicted"/>
<dbReference type="EMBL" id="POTX01000057">
    <property type="protein sequence ID" value="PZF97589.1"/>
    <property type="molecule type" value="Genomic_DNA"/>
</dbReference>
<name>A0A2W2DA13_9ACTN</name>
<evidence type="ECO:0000313" key="2">
    <source>
        <dbReference type="EMBL" id="PZF97589.1"/>
    </source>
</evidence>
<dbReference type="Pfam" id="PF21274">
    <property type="entry name" value="Rng_hyd_C"/>
    <property type="match status" value="1"/>
</dbReference>
<comment type="caution">
    <text evidence="2">The sequence shown here is derived from an EMBL/GenBank/DDBJ whole genome shotgun (WGS) entry which is preliminary data.</text>
</comment>
<feature type="region of interest" description="Disordered" evidence="1">
    <location>
        <begin position="1"/>
        <end position="34"/>
    </location>
</feature>
<dbReference type="InterPro" id="IPR036188">
    <property type="entry name" value="FAD/NAD-bd_sf"/>
</dbReference>
<dbReference type="Proteomes" id="UP000248627">
    <property type="component" value="Unassembled WGS sequence"/>
</dbReference>
<gene>
    <name evidence="2" type="ORF">C1I93_11290</name>
</gene>
<evidence type="ECO:0000313" key="3">
    <source>
        <dbReference type="Proteomes" id="UP000248627"/>
    </source>
</evidence>